<dbReference type="AlphaFoldDB" id="A0A9D7SXU1"/>
<dbReference type="InterPro" id="IPR003265">
    <property type="entry name" value="HhH-GPD_domain"/>
</dbReference>
<accession>A0A9D7SXU1</accession>
<protein>
    <recommendedName>
        <fullName evidence="2">DNA-3-methyladenine glycosylase II</fullName>
        <ecNumber evidence="2">3.2.2.21</ecNumber>
    </recommendedName>
</protein>
<dbReference type="GO" id="GO:0008725">
    <property type="term" value="F:DNA-3-methyladenine glycosylase activity"/>
    <property type="evidence" value="ECO:0007669"/>
    <property type="project" value="TreeGrafter"/>
</dbReference>
<evidence type="ECO:0000256" key="4">
    <source>
        <dbReference type="ARBA" id="ARBA00023204"/>
    </source>
</evidence>
<dbReference type="PANTHER" id="PTHR43003">
    <property type="entry name" value="DNA-3-METHYLADENINE GLYCOSYLASE"/>
    <property type="match status" value="1"/>
</dbReference>
<dbReference type="PANTHER" id="PTHR43003:SF5">
    <property type="entry name" value="DNA-3-METHYLADENINE GLYCOSYLASE"/>
    <property type="match status" value="1"/>
</dbReference>
<dbReference type="Proteomes" id="UP000808337">
    <property type="component" value="Unassembled WGS sequence"/>
</dbReference>
<keyword evidence="4" id="KW-0234">DNA repair</keyword>
<evidence type="ECO:0000313" key="6">
    <source>
        <dbReference type="EMBL" id="MBK9983917.1"/>
    </source>
</evidence>
<feature type="domain" description="HhH-GPD" evidence="5">
    <location>
        <begin position="47"/>
        <end position="199"/>
    </location>
</feature>
<dbReference type="SMART" id="SM00478">
    <property type="entry name" value="ENDO3c"/>
    <property type="match status" value="1"/>
</dbReference>
<dbReference type="GO" id="GO:0005737">
    <property type="term" value="C:cytoplasm"/>
    <property type="evidence" value="ECO:0007669"/>
    <property type="project" value="TreeGrafter"/>
</dbReference>
<evidence type="ECO:0000256" key="3">
    <source>
        <dbReference type="ARBA" id="ARBA00022763"/>
    </source>
</evidence>
<dbReference type="InterPro" id="IPR011257">
    <property type="entry name" value="DNA_glycosylase"/>
</dbReference>
<name>A0A9D7SXU1_9BACT</name>
<comment type="catalytic activity">
    <reaction evidence="1">
        <text>Hydrolysis of alkylated DNA, releasing 3-methyladenine, 3-methylguanine, 7-methylguanine and 7-methyladenine.</text>
        <dbReference type="EC" id="3.2.2.21"/>
    </reaction>
</comment>
<dbReference type="CDD" id="cd00056">
    <property type="entry name" value="ENDO3c"/>
    <property type="match status" value="1"/>
</dbReference>
<evidence type="ECO:0000259" key="5">
    <source>
        <dbReference type="SMART" id="SM00478"/>
    </source>
</evidence>
<dbReference type="Gene3D" id="1.10.340.30">
    <property type="entry name" value="Hypothetical protein, domain 2"/>
    <property type="match status" value="1"/>
</dbReference>
<proteinExistence type="predicted"/>
<dbReference type="Pfam" id="PF00730">
    <property type="entry name" value="HhH-GPD"/>
    <property type="match status" value="1"/>
</dbReference>
<dbReference type="GO" id="GO:0032993">
    <property type="term" value="C:protein-DNA complex"/>
    <property type="evidence" value="ECO:0007669"/>
    <property type="project" value="TreeGrafter"/>
</dbReference>
<gene>
    <name evidence="6" type="ORF">IPP15_16380</name>
</gene>
<dbReference type="GO" id="GO:0006307">
    <property type="term" value="P:DNA alkylation repair"/>
    <property type="evidence" value="ECO:0007669"/>
    <property type="project" value="TreeGrafter"/>
</dbReference>
<keyword evidence="3" id="KW-0227">DNA damage</keyword>
<dbReference type="EC" id="3.2.2.21" evidence="2"/>
<evidence type="ECO:0000256" key="1">
    <source>
        <dbReference type="ARBA" id="ARBA00000086"/>
    </source>
</evidence>
<sequence>MNDIVNDEDIRTLFTKDKTFEHIHHLYGTPPNWSRPQGFVSLSKTILEQQVSLASANAHFQKLNGYIKEFTPSEILSLSDEEMKACQISRQKAKYLRELSTAILERKLNLDELSNLDEADVRTRLMAIKGIGTWTSDIYLMFCLQAKDIFPLGDIAVINTVKELTDIHNREEIYKLSEKWKPLRSLAAYFFWHYYLCKRRR</sequence>
<dbReference type="GO" id="GO:0006285">
    <property type="term" value="P:base-excision repair, AP site formation"/>
    <property type="evidence" value="ECO:0007669"/>
    <property type="project" value="TreeGrafter"/>
</dbReference>
<dbReference type="GO" id="GO:0043916">
    <property type="term" value="F:DNA-7-methylguanine glycosylase activity"/>
    <property type="evidence" value="ECO:0007669"/>
    <property type="project" value="TreeGrafter"/>
</dbReference>
<organism evidence="6 7">
    <name type="scientific">Candidatus Opimibacter skivensis</name>
    <dbReference type="NCBI Taxonomy" id="2982028"/>
    <lineage>
        <taxon>Bacteria</taxon>
        <taxon>Pseudomonadati</taxon>
        <taxon>Bacteroidota</taxon>
        <taxon>Saprospiria</taxon>
        <taxon>Saprospirales</taxon>
        <taxon>Saprospiraceae</taxon>
        <taxon>Candidatus Opimibacter</taxon>
    </lineage>
</organism>
<evidence type="ECO:0000313" key="7">
    <source>
        <dbReference type="Proteomes" id="UP000808337"/>
    </source>
</evidence>
<dbReference type="InterPro" id="IPR051912">
    <property type="entry name" value="Alkylbase_DNA_Glycosylase/TA"/>
</dbReference>
<dbReference type="Gene3D" id="1.10.1670.40">
    <property type="match status" value="1"/>
</dbReference>
<dbReference type="SUPFAM" id="SSF48150">
    <property type="entry name" value="DNA-glycosylase"/>
    <property type="match status" value="1"/>
</dbReference>
<comment type="caution">
    <text evidence="6">The sequence shown here is derived from an EMBL/GenBank/DDBJ whole genome shotgun (WGS) entry which is preliminary data.</text>
</comment>
<dbReference type="EMBL" id="JADKGY010000029">
    <property type="protein sequence ID" value="MBK9983917.1"/>
    <property type="molecule type" value="Genomic_DNA"/>
</dbReference>
<reference evidence="6 7" key="1">
    <citation type="submission" date="2020-10" db="EMBL/GenBank/DDBJ databases">
        <title>Connecting structure to function with the recovery of over 1000 high-quality activated sludge metagenome-assembled genomes encoding full-length rRNA genes using long-read sequencing.</title>
        <authorList>
            <person name="Singleton C.M."/>
            <person name="Petriglieri F."/>
            <person name="Kristensen J.M."/>
            <person name="Kirkegaard R.H."/>
            <person name="Michaelsen T.Y."/>
            <person name="Andersen M.H."/>
            <person name="Karst S.M."/>
            <person name="Dueholm M.S."/>
            <person name="Nielsen P.H."/>
            <person name="Albertsen M."/>
        </authorList>
    </citation>
    <scope>NUCLEOTIDE SEQUENCE [LARGE SCALE GENOMIC DNA]</scope>
    <source>
        <strain evidence="6">Ribe_18-Q3-R11-54_MAXAC.273</strain>
    </source>
</reference>
<evidence type="ECO:0000256" key="2">
    <source>
        <dbReference type="ARBA" id="ARBA00012000"/>
    </source>
</evidence>
<dbReference type="GO" id="GO:0032131">
    <property type="term" value="F:alkylated DNA binding"/>
    <property type="evidence" value="ECO:0007669"/>
    <property type="project" value="TreeGrafter"/>
</dbReference>